<keyword evidence="11" id="KW-1185">Reference proteome</keyword>
<dbReference type="PANTHER" id="PTHR17224:SF1">
    <property type="entry name" value="PEPTIDYL-TRNA HYDROLASE"/>
    <property type="match status" value="1"/>
</dbReference>
<accession>A0ABX3IKX8</accession>
<dbReference type="InterPro" id="IPR036416">
    <property type="entry name" value="Pept_tRNA_hydro_sf"/>
</dbReference>
<evidence type="ECO:0000256" key="3">
    <source>
        <dbReference type="ARBA" id="ARBA00022801"/>
    </source>
</evidence>
<dbReference type="InterPro" id="IPR018171">
    <property type="entry name" value="Pept_tRNA_hydro_CS"/>
</dbReference>
<evidence type="ECO:0000256" key="1">
    <source>
        <dbReference type="ARBA" id="ARBA00013260"/>
    </source>
</evidence>
<dbReference type="EC" id="3.1.1.29" evidence="1 7"/>
<evidence type="ECO:0000313" key="11">
    <source>
        <dbReference type="Proteomes" id="UP000242616"/>
    </source>
</evidence>
<dbReference type="PROSITE" id="PS01195">
    <property type="entry name" value="PEPT_TRNA_HYDROL_1"/>
    <property type="match status" value="1"/>
</dbReference>
<feature type="binding site" evidence="7">
    <location>
        <position position="56"/>
    </location>
    <ligand>
        <name>tRNA</name>
        <dbReference type="ChEBI" id="CHEBI:17843"/>
    </ligand>
</feature>
<keyword evidence="7" id="KW-0963">Cytoplasm</keyword>
<feature type="binding site" evidence="7">
    <location>
        <position position="99"/>
    </location>
    <ligand>
        <name>tRNA</name>
        <dbReference type="ChEBI" id="CHEBI:17843"/>
    </ligand>
</feature>
<feature type="binding site" evidence="7">
    <location>
        <position position="13"/>
    </location>
    <ligand>
        <name>tRNA</name>
        <dbReference type="ChEBI" id="CHEBI:17843"/>
    </ligand>
</feature>
<comment type="subunit">
    <text evidence="7">Monomer.</text>
</comment>
<evidence type="ECO:0000256" key="4">
    <source>
        <dbReference type="ARBA" id="ARBA00022884"/>
    </source>
</evidence>
<evidence type="ECO:0000256" key="6">
    <source>
        <dbReference type="ARBA" id="ARBA00050038"/>
    </source>
</evidence>
<feature type="site" description="Discriminates between blocked and unblocked aminoacyl-tRNA" evidence="7">
    <location>
        <position position="8"/>
    </location>
</feature>
<dbReference type="SUPFAM" id="SSF53178">
    <property type="entry name" value="Peptidyl-tRNA hydrolase-like"/>
    <property type="match status" value="1"/>
</dbReference>
<name>A0ABX3IKX8_9BACT</name>
<comment type="function">
    <text evidence="7">Hydrolyzes ribosome-free peptidyl-tRNAs (with 1 or more amino acids incorporated), which drop off the ribosome during protein synthesis, or as a result of ribosome stalling.</text>
</comment>
<organism evidence="10 11">
    <name type="scientific">Thermosipho affectus</name>
    <dbReference type="NCBI Taxonomy" id="660294"/>
    <lineage>
        <taxon>Bacteria</taxon>
        <taxon>Thermotogati</taxon>
        <taxon>Thermotogota</taxon>
        <taxon>Thermotogae</taxon>
        <taxon>Thermotogales</taxon>
        <taxon>Fervidobacteriaceae</taxon>
        <taxon>Thermosipho</taxon>
    </lineage>
</organism>
<dbReference type="PANTHER" id="PTHR17224">
    <property type="entry name" value="PEPTIDYL-TRNA HYDROLASE"/>
    <property type="match status" value="1"/>
</dbReference>
<evidence type="ECO:0000256" key="5">
    <source>
        <dbReference type="ARBA" id="ARBA00038063"/>
    </source>
</evidence>
<feature type="binding site" evidence="7">
    <location>
        <position position="54"/>
    </location>
    <ligand>
        <name>tRNA</name>
        <dbReference type="ChEBI" id="CHEBI:17843"/>
    </ligand>
</feature>
<dbReference type="Proteomes" id="UP000242616">
    <property type="component" value="Unassembled WGS sequence"/>
</dbReference>
<dbReference type="Pfam" id="PF01195">
    <property type="entry name" value="Pept_tRNA_hydro"/>
    <property type="match status" value="1"/>
</dbReference>
<reference evidence="10 11" key="1">
    <citation type="submission" date="2015-06" db="EMBL/GenBank/DDBJ databases">
        <title>Genome sequencing of Thermotogales isolates from hydrothermal vents.</title>
        <authorList>
            <person name="Haverkamp T.H."/>
            <person name="Kublanov I.V."/>
            <person name="Nesbo C.L."/>
        </authorList>
    </citation>
    <scope>NUCLEOTIDE SEQUENCE [LARGE SCALE GENOMIC DNA]</scope>
    <source>
        <strain evidence="11">ik275mar</strain>
    </source>
</reference>
<comment type="subcellular location">
    <subcellularLocation>
        <location evidence="7">Cytoplasm</location>
    </subcellularLocation>
</comment>
<comment type="caution">
    <text evidence="10">The sequence shown here is derived from an EMBL/GenBank/DDBJ whole genome shotgun (WGS) entry which is preliminary data.</text>
</comment>
<protein>
    <recommendedName>
        <fullName evidence="6 7">Peptidyl-tRNA hydrolase</fullName>
        <shortName evidence="7">Pth</shortName>
        <ecNumber evidence="1 7">3.1.1.29</ecNumber>
    </recommendedName>
</protein>
<keyword evidence="4 7" id="KW-0694">RNA-binding</keyword>
<keyword evidence="3 7" id="KW-0378">Hydrolase</keyword>
<sequence length="177" mass="19973">MLVVGLGNSGPRYAFTRHNVGFMFLDKIASSWKKKYNFEYSIKDNLYMVKPLTYMNLSGDIFNYLNPDDFDDIIIVYDDVSLPLGKIRIRKKGSHGGHNGIKSLISYLGTNFKRIRIGIGPLPEDTDLVNFVLGEFSNTELKILDKVLTLSIEALKSIINDGIDKAMSLFNSKEVKV</sequence>
<comment type="catalytic activity">
    <reaction evidence="7 8">
        <text>an N-acyl-L-alpha-aminoacyl-tRNA + H2O = an N-acyl-L-amino acid + a tRNA + H(+)</text>
        <dbReference type="Rhea" id="RHEA:54448"/>
        <dbReference type="Rhea" id="RHEA-COMP:10123"/>
        <dbReference type="Rhea" id="RHEA-COMP:13883"/>
        <dbReference type="ChEBI" id="CHEBI:15377"/>
        <dbReference type="ChEBI" id="CHEBI:15378"/>
        <dbReference type="ChEBI" id="CHEBI:59874"/>
        <dbReference type="ChEBI" id="CHEBI:78442"/>
        <dbReference type="ChEBI" id="CHEBI:138191"/>
        <dbReference type="EC" id="3.1.1.29"/>
    </reaction>
</comment>
<feature type="site" description="Stabilizes the basic form of H active site to accept a proton" evidence="7">
    <location>
        <position position="78"/>
    </location>
</feature>
<dbReference type="HAMAP" id="MF_00083">
    <property type="entry name" value="Pept_tRNA_hydro_bact"/>
    <property type="match status" value="1"/>
</dbReference>
<comment type="function">
    <text evidence="7">Catalyzes the release of premature peptidyl moieties from peptidyl-tRNA molecules trapped in stalled 50S ribosomal subunits, and thus maintains levels of free tRNAs and 50S ribosomes.</text>
</comment>
<gene>
    <name evidence="7" type="primary">pth</name>
    <name evidence="10" type="ORF">XJ44_01945</name>
</gene>
<keyword evidence="2 7" id="KW-0820">tRNA-binding</keyword>
<comment type="similarity">
    <text evidence="5 7 9">Belongs to the PTH family.</text>
</comment>
<evidence type="ECO:0000256" key="2">
    <source>
        <dbReference type="ARBA" id="ARBA00022555"/>
    </source>
</evidence>
<evidence type="ECO:0000313" key="10">
    <source>
        <dbReference type="EMBL" id="ONN27847.1"/>
    </source>
</evidence>
<dbReference type="NCBIfam" id="TIGR00447">
    <property type="entry name" value="pth"/>
    <property type="match status" value="1"/>
</dbReference>
<feature type="active site" description="Proton acceptor" evidence="7">
    <location>
        <position position="18"/>
    </location>
</feature>
<dbReference type="Gene3D" id="3.40.50.1470">
    <property type="entry name" value="Peptidyl-tRNA hydrolase"/>
    <property type="match status" value="1"/>
</dbReference>
<dbReference type="CDD" id="cd00462">
    <property type="entry name" value="PTH"/>
    <property type="match status" value="1"/>
</dbReference>
<dbReference type="PROSITE" id="PS01196">
    <property type="entry name" value="PEPT_TRNA_HYDROL_2"/>
    <property type="match status" value="1"/>
</dbReference>
<dbReference type="EMBL" id="LBFC01000006">
    <property type="protein sequence ID" value="ONN27847.1"/>
    <property type="molecule type" value="Genomic_DNA"/>
</dbReference>
<dbReference type="GO" id="GO:0016787">
    <property type="term" value="F:hydrolase activity"/>
    <property type="evidence" value="ECO:0007669"/>
    <property type="project" value="UniProtKB-KW"/>
</dbReference>
<dbReference type="InterPro" id="IPR001328">
    <property type="entry name" value="Pept_tRNA_hydro"/>
</dbReference>
<evidence type="ECO:0000256" key="7">
    <source>
        <dbReference type="HAMAP-Rule" id="MF_00083"/>
    </source>
</evidence>
<proteinExistence type="inferred from homology"/>
<evidence type="ECO:0000256" key="8">
    <source>
        <dbReference type="RuleBase" id="RU000673"/>
    </source>
</evidence>
<dbReference type="RefSeq" id="WP_077197944.1">
    <property type="nucleotide sequence ID" value="NZ_LBFC01000006.1"/>
</dbReference>
<evidence type="ECO:0000256" key="9">
    <source>
        <dbReference type="RuleBase" id="RU004320"/>
    </source>
</evidence>